<proteinExistence type="predicted"/>
<dbReference type="AlphaFoldDB" id="A0A7E4ULD1"/>
<dbReference type="Gene3D" id="3.40.50.2300">
    <property type="match status" value="1"/>
</dbReference>
<dbReference type="Pfam" id="PF02171">
    <property type="entry name" value="Piwi"/>
    <property type="match status" value="1"/>
</dbReference>
<sequence length="873" mass="98896">MALPSQEPLDFPGSEGRPIVVKTNLFPLDIGNPALRIGIYHVKGTRRLAPQPPRRDQRPRPPGPTDPTRIRSNELYECFLRAFRRELEEGRRNTIKGVTTLNTDTEEELRIYVIPPLPQGVLPRGLAQIVNLDHNVRGRSAGTNILNVTYMRNVDFSEQAVFSDFRELMKVGLMDSLTAIFTRHNFFRIKNDLFTMIDKRVVCNVLDVLMGMKIRVHTDVIGSPMLSINMTFTSCLRVSAPLLLVYAAMILKRNVNEVTFRLQDFAGALISGPRLEEFRSLVNNFEIEIPNLRDVQNFQRSKLVGISTEPASALSVNGVNLNTYYDNAGFRIALPHMNAVMIRRGQRTLHVPMELCQLSSTPQKLAHALSQFKKEIITATAVPPVPRFGFIESIGNDITEALSDPHVGQMLLSDLQVRLQRCVNVNARVLDEPETHHKLSPYTYAMPYTAKNVKYVLLDLSRNDPNPERTKALIQDFVHFMCDRLLMTIDWRDLLFEHAFNLDQPVYAVFDEMQAVLADVFRRLATRDRIDYSPSHDQVVFFVVLPDTNVDFYGCAKNLITQAGYVSQCINEDTLLRLTDFSTKLNLALKVNAKLGGINNVPTEGNFRWMSFIMAPTMFIGIDTRNSKERNQRGIVAISVSINADATKYKFFVRRNDESSRYSVPINDWMEIVYESLAAFIGPLPQRVFILRAGMDEFNISKGESLSECMEIGGIFRHWFDQNCPNVSPPPVTYLGYNRAHNVRFMNNVGARDVRGSDPPDLNVPRGTVIDHQITHPNTFYLVTHETVAGTLKPAKYYIVTDENSICANDMLVVVYTLCCMAPRCNFPIRRPLPLAYCRLLLNYAVGTCDDVFAVGRNAAPIPENLSMTPFFI</sequence>
<evidence type="ECO:0000313" key="3">
    <source>
        <dbReference type="Proteomes" id="UP000492821"/>
    </source>
</evidence>
<organism evidence="3 4">
    <name type="scientific">Panagrellus redivivus</name>
    <name type="common">Microworm</name>
    <dbReference type="NCBI Taxonomy" id="6233"/>
    <lineage>
        <taxon>Eukaryota</taxon>
        <taxon>Metazoa</taxon>
        <taxon>Ecdysozoa</taxon>
        <taxon>Nematoda</taxon>
        <taxon>Chromadorea</taxon>
        <taxon>Rhabditida</taxon>
        <taxon>Tylenchina</taxon>
        <taxon>Panagrolaimomorpha</taxon>
        <taxon>Panagrolaimoidea</taxon>
        <taxon>Panagrolaimidae</taxon>
        <taxon>Panagrellus</taxon>
    </lineage>
</organism>
<dbReference type="PANTHER" id="PTHR22891">
    <property type="entry name" value="EUKARYOTIC TRANSLATION INITIATION FACTOR 2C"/>
    <property type="match status" value="1"/>
</dbReference>
<dbReference type="Proteomes" id="UP000492821">
    <property type="component" value="Unassembled WGS sequence"/>
</dbReference>
<feature type="domain" description="Piwi" evidence="2">
    <location>
        <begin position="540"/>
        <end position="850"/>
    </location>
</feature>
<dbReference type="GO" id="GO:0003676">
    <property type="term" value="F:nucleic acid binding"/>
    <property type="evidence" value="ECO:0007669"/>
    <property type="project" value="InterPro"/>
</dbReference>
<dbReference type="InterPro" id="IPR036085">
    <property type="entry name" value="PAZ_dom_sf"/>
</dbReference>
<reference evidence="4" key="2">
    <citation type="submission" date="2020-10" db="UniProtKB">
        <authorList>
            <consortium name="WormBaseParasite"/>
        </authorList>
    </citation>
    <scope>IDENTIFICATION</scope>
</reference>
<dbReference type="SUPFAM" id="SSF53098">
    <property type="entry name" value="Ribonuclease H-like"/>
    <property type="match status" value="1"/>
</dbReference>
<dbReference type="PROSITE" id="PS50822">
    <property type="entry name" value="PIWI"/>
    <property type="match status" value="1"/>
</dbReference>
<dbReference type="SUPFAM" id="SSF101690">
    <property type="entry name" value="PAZ domain"/>
    <property type="match status" value="1"/>
</dbReference>
<reference evidence="3" key="1">
    <citation type="journal article" date="2013" name="Genetics">
        <title>The draft genome and transcriptome of Panagrellus redivivus are shaped by the harsh demands of a free-living lifestyle.</title>
        <authorList>
            <person name="Srinivasan J."/>
            <person name="Dillman A.R."/>
            <person name="Macchietto M.G."/>
            <person name="Heikkinen L."/>
            <person name="Lakso M."/>
            <person name="Fracchia K.M."/>
            <person name="Antoshechkin I."/>
            <person name="Mortazavi A."/>
            <person name="Wong G."/>
            <person name="Sternberg P.W."/>
        </authorList>
    </citation>
    <scope>NUCLEOTIDE SEQUENCE [LARGE SCALE GENOMIC DNA]</scope>
    <source>
        <strain evidence="3">MT8872</strain>
    </source>
</reference>
<dbReference type="InterPro" id="IPR036397">
    <property type="entry name" value="RNaseH_sf"/>
</dbReference>
<evidence type="ECO:0000256" key="1">
    <source>
        <dbReference type="SAM" id="MobiDB-lite"/>
    </source>
</evidence>
<dbReference type="SMART" id="SM00950">
    <property type="entry name" value="Piwi"/>
    <property type="match status" value="1"/>
</dbReference>
<evidence type="ECO:0000259" key="2">
    <source>
        <dbReference type="PROSITE" id="PS50822"/>
    </source>
</evidence>
<protein>
    <submittedName>
        <fullName evidence="4">Piwi domain-containing protein</fullName>
    </submittedName>
</protein>
<accession>A0A7E4ULD1</accession>
<evidence type="ECO:0000313" key="4">
    <source>
        <dbReference type="WBParaSite" id="Pan_g1012.t1"/>
    </source>
</evidence>
<dbReference type="InterPro" id="IPR003165">
    <property type="entry name" value="Piwi"/>
</dbReference>
<dbReference type="InterPro" id="IPR012337">
    <property type="entry name" value="RNaseH-like_sf"/>
</dbReference>
<feature type="region of interest" description="Disordered" evidence="1">
    <location>
        <begin position="43"/>
        <end position="70"/>
    </location>
</feature>
<dbReference type="WBParaSite" id="Pan_g1012.t1">
    <property type="protein sequence ID" value="Pan_g1012.t1"/>
    <property type="gene ID" value="Pan_g1012"/>
</dbReference>
<name>A0A7E4ULD1_PANRE</name>
<dbReference type="Gene3D" id="3.30.420.10">
    <property type="entry name" value="Ribonuclease H-like superfamily/Ribonuclease H"/>
    <property type="match status" value="1"/>
</dbReference>
<keyword evidence="3" id="KW-1185">Reference proteome</keyword>